<dbReference type="EMBL" id="JACAZF010000002">
    <property type="protein sequence ID" value="KAF7311701.1"/>
    <property type="molecule type" value="Genomic_DNA"/>
</dbReference>
<dbReference type="AlphaFoldDB" id="A0A8H6WCR6"/>
<dbReference type="GeneID" id="59341230"/>
<dbReference type="OrthoDB" id="1850764at2759"/>
<name>A0A8H6WCR6_9AGAR</name>
<evidence type="ECO:0000256" key="1">
    <source>
        <dbReference type="ARBA" id="ARBA00022574"/>
    </source>
</evidence>
<dbReference type="Pfam" id="PF08953">
    <property type="entry name" value="DUF1899"/>
    <property type="match status" value="1"/>
</dbReference>
<reference evidence="5" key="1">
    <citation type="submission" date="2020-05" db="EMBL/GenBank/DDBJ databases">
        <title>Mycena genomes resolve the evolution of fungal bioluminescence.</title>
        <authorList>
            <person name="Tsai I.J."/>
        </authorList>
    </citation>
    <scope>NUCLEOTIDE SEQUENCE</scope>
    <source>
        <strain evidence="5">171206Taipei</strain>
    </source>
</reference>
<evidence type="ECO:0000256" key="3">
    <source>
        <dbReference type="SAM" id="MobiDB-lite"/>
    </source>
</evidence>
<keyword evidence="2" id="KW-0677">Repeat</keyword>
<feature type="domain" description="DUF1899" evidence="4">
    <location>
        <begin position="27"/>
        <end position="73"/>
    </location>
</feature>
<organism evidence="5 6">
    <name type="scientific">Mycena indigotica</name>
    <dbReference type="NCBI Taxonomy" id="2126181"/>
    <lineage>
        <taxon>Eukaryota</taxon>
        <taxon>Fungi</taxon>
        <taxon>Dikarya</taxon>
        <taxon>Basidiomycota</taxon>
        <taxon>Agaricomycotina</taxon>
        <taxon>Agaricomycetes</taxon>
        <taxon>Agaricomycetidae</taxon>
        <taxon>Agaricales</taxon>
        <taxon>Marasmiineae</taxon>
        <taxon>Mycenaceae</taxon>
        <taxon>Mycena</taxon>
    </lineage>
</organism>
<comment type="caution">
    <text evidence="5">The sequence shown here is derived from an EMBL/GenBank/DDBJ whole genome shotgun (WGS) entry which is preliminary data.</text>
</comment>
<evidence type="ECO:0000313" key="6">
    <source>
        <dbReference type="Proteomes" id="UP000636479"/>
    </source>
</evidence>
<dbReference type="InterPro" id="IPR015048">
    <property type="entry name" value="DUF1899"/>
</dbReference>
<gene>
    <name evidence="5" type="ORF">MIND_00179900</name>
</gene>
<protein>
    <submittedName>
        <fullName evidence="5">Coronin</fullName>
    </submittedName>
</protein>
<dbReference type="Proteomes" id="UP000636479">
    <property type="component" value="Unassembled WGS sequence"/>
</dbReference>
<sequence length="121" mass="13122">MPRPTRPCQRSCLRWPESTHSSGSKYHQTGKKEDRVENVKSDGNTIVVATSGEYISINWNASGGGDAFAIVPLLPLQCDHIVHENCLSTSLLPAVIPPPFSTRTGPQTTALSCQAMKMARS</sequence>
<evidence type="ECO:0000313" key="5">
    <source>
        <dbReference type="EMBL" id="KAF7311701.1"/>
    </source>
</evidence>
<dbReference type="RefSeq" id="XP_037223809.1">
    <property type="nucleotide sequence ID" value="XM_037358714.1"/>
</dbReference>
<feature type="region of interest" description="Disordered" evidence="3">
    <location>
        <begin position="1"/>
        <end position="37"/>
    </location>
</feature>
<feature type="compositionally biased region" description="Polar residues" evidence="3">
    <location>
        <begin position="18"/>
        <end position="27"/>
    </location>
</feature>
<accession>A0A8H6WCR6</accession>
<evidence type="ECO:0000259" key="4">
    <source>
        <dbReference type="Pfam" id="PF08953"/>
    </source>
</evidence>
<proteinExistence type="predicted"/>
<keyword evidence="1" id="KW-0853">WD repeat</keyword>
<keyword evidence="6" id="KW-1185">Reference proteome</keyword>
<evidence type="ECO:0000256" key="2">
    <source>
        <dbReference type="ARBA" id="ARBA00022737"/>
    </source>
</evidence>